<dbReference type="InterPro" id="IPR003488">
    <property type="entry name" value="DprA"/>
</dbReference>
<dbReference type="InterPro" id="IPR057666">
    <property type="entry name" value="DrpA_SLOG"/>
</dbReference>
<dbReference type="PANTHER" id="PTHR43022">
    <property type="entry name" value="PROTEIN SMF"/>
    <property type="match status" value="1"/>
</dbReference>
<dbReference type="Proteomes" id="UP000317638">
    <property type="component" value="Unassembled WGS sequence"/>
</dbReference>
<comment type="caution">
    <text evidence="4">The sequence shown here is derived from an EMBL/GenBank/DDBJ whole genome shotgun (WGS) entry which is preliminary data.</text>
</comment>
<accession>A0A553K2W8</accession>
<reference evidence="4 5" key="1">
    <citation type="submission" date="2019-07" db="EMBL/GenBank/DDBJ databases">
        <authorList>
            <person name="Zhou L.-Y."/>
        </authorList>
    </citation>
    <scope>NUCLEOTIDE SEQUENCE [LARGE SCALE GENOMIC DNA]</scope>
    <source>
        <strain evidence="4 5">YIM 101269</strain>
    </source>
</reference>
<dbReference type="Gene3D" id="3.40.50.450">
    <property type="match status" value="1"/>
</dbReference>
<sequence length="403" mass="41553">MDRRRPDGQGNDLPGKPAGGDADAAGRSAGGGVRLDERTARMALCALQPMGNVELSRLVADEGAVALWHAVRRMGEESRWGRKAASIVPEELAACTRACGARFLVPGDDEWPAGLADLGVATATGDGGGPLGLWVRGTLDLGEAGSGVSLVGARAATGYGLHVATEWAADLALADRLVISGLAFGVDAAAHRGALQARRPTLAVMASGVDVPYPVANTTLMNAIVDKGAVVSEVPPGTHPVKASFLARNRLIAALGAGVVIVEAAARSGAKNTVSWANDLGRVVMAVPGPVTSSMSATPNRLIRDTAAVLVSSPAEVLALLGPLSPQDELPLQGEDSRFDRLAPDLRQLREAFRPREEVGVAELSSRTGLGVVDCLAGADELAEAGWLEATGHQTWRLPVRPG</sequence>
<gene>
    <name evidence="4" type="ORF">FOJ82_07995</name>
</gene>
<evidence type="ECO:0000259" key="3">
    <source>
        <dbReference type="Pfam" id="PF02481"/>
    </source>
</evidence>
<protein>
    <submittedName>
        <fullName evidence="4">DNA-processing protein DprA</fullName>
    </submittedName>
</protein>
<keyword evidence="5" id="KW-1185">Reference proteome</keyword>
<dbReference type="Pfam" id="PF02481">
    <property type="entry name" value="DNA_processg_A"/>
    <property type="match status" value="1"/>
</dbReference>
<dbReference type="GO" id="GO:0009294">
    <property type="term" value="P:DNA-mediated transformation"/>
    <property type="evidence" value="ECO:0007669"/>
    <property type="project" value="InterPro"/>
</dbReference>
<name>A0A553K2W8_9ACTN</name>
<comment type="similarity">
    <text evidence="1">Belongs to the DprA/Smf family.</text>
</comment>
<dbReference type="SUPFAM" id="SSF102405">
    <property type="entry name" value="MCP/YpsA-like"/>
    <property type="match status" value="1"/>
</dbReference>
<proteinExistence type="inferred from homology"/>
<evidence type="ECO:0000256" key="2">
    <source>
        <dbReference type="SAM" id="MobiDB-lite"/>
    </source>
</evidence>
<feature type="domain" description="Smf/DprA SLOG" evidence="3">
    <location>
        <begin position="103"/>
        <end position="319"/>
    </location>
</feature>
<feature type="region of interest" description="Disordered" evidence="2">
    <location>
        <begin position="1"/>
        <end position="32"/>
    </location>
</feature>
<evidence type="ECO:0000256" key="1">
    <source>
        <dbReference type="ARBA" id="ARBA00006525"/>
    </source>
</evidence>
<dbReference type="OrthoDB" id="9785707at2"/>
<dbReference type="EMBL" id="VKKG01000002">
    <property type="protein sequence ID" value="TRY19031.1"/>
    <property type="molecule type" value="Genomic_DNA"/>
</dbReference>
<dbReference type="AlphaFoldDB" id="A0A553K2W8"/>
<evidence type="ECO:0000313" key="5">
    <source>
        <dbReference type="Proteomes" id="UP000317638"/>
    </source>
</evidence>
<evidence type="ECO:0000313" key="4">
    <source>
        <dbReference type="EMBL" id="TRY19031.1"/>
    </source>
</evidence>
<organism evidence="4 5">
    <name type="scientific">Tessaracoccus rhinocerotis</name>
    <dbReference type="NCBI Taxonomy" id="1689449"/>
    <lineage>
        <taxon>Bacteria</taxon>
        <taxon>Bacillati</taxon>
        <taxon>Actinomycetota</taxon>
        <taxon>Actinomycetes</taxon>
        <taxon>Propionibacteriales</taxon>
        <taxon>Propionibacteriaceae</taxon>
        <taxon>Tessaracoccus</taxon>
    </lineage>
</organism>
<dbReference type="PANTHER" id="PTHR43022:SF1">
    <property type="entry name" value="PROTEIN SMF"/>
    <property type="match status" value="1"/>
</dbReference>